<dbReference type="Pfam" id="PF12146">
    <property type="entry name" value="Hydrolase_4"/>
    <property type="match status" value="1"/>
</dbReference>
<protein>
    <recommendedName>
        <fullName evidence="2">Serine aminopeptidase S33 domain-containing protein</fullName>
    </recommendedName>
</protein>
<dbReference type="InterPro" id="IPR029058">
    <property type="entry name" value="AB_hydrolase_fold"/>
</dbReference>
<sequence>MKRWQVVAMTLWGTFLAVYLGTFLGLRQFQTRLIFRPSSPEPTLTPQDLGLTYEPVTVPIPGATPVDPQVGPDFQSGPDFPVSESSDFLQGWWFPPSQADDRRVLVLFLGRSKTMAAHLSDYNLRYRVSALNGLGLGLLMVDYRGYGQSSGTGTDEARLYEDGEAVWRYVTQTRQIQPDQVFLYGYSLGAAVAIEVASQHPEAGGVVVEGAFTSLEAAIDHLGSVWMFPLDWLLTQRFDNLEKIAQLSVPLLVIHGTADGVVPVEMGQALFAAAPQPKEMLLVEGGDHETTALLGAEQYQGIIQQFLGETQESK</sequence>
<keyword evidence="1" id="KW-0472">Membrane</keyword>
<dbReference type="RefSeq" id="WP_017711832.1">
    <property type="nucleotide sequence ID" value="NZ_KB235933.1"/>
</dbReference>
<evidence type="ECO:0000313" key="3">
    <source>
        <dbReference type="EMBL" id="KKJ00419.1"/>
    </source>
</evidence>
<evidence type="ECO:0000313" key="4">
    <source>
        <dbReference type="Proteomes" id="UP000034681"/>
    </source>
</evidence>
<feature type="transmembrane region" description="Helical" evidence="1">
    <location>
        <begin position="6"/>
        <end position="26"/>
    </location>
</feature>
<dbReference type="PANTHER" id="PTHR12277">
    <property type="entry name" value="ALPHA/BETA HYDROLASE DOMAIN-CONTAINING PROTEIN"/>
    <property type="match status" value="1"/>
</dbReference>
<evidence type="ECO:0000259" key="2">
    <source>
        <dbReference type="Pfam" id="PF12146"/>
    </source>
</evidence>
<keyword evidence="1" id="KW-1133">Transmembrane helix</keyword>
<keyword evidence="1" id="KW-0812">Transmembrane</keyword>
<accession>A0A0M2Q0F1</accession>
<name>A0A0M2Q0F1_PROHO</name>
<comment type="caution">
    <text evidence="3">The sequence shown here is derived from an EMBL/GenBank/DDBJ whole genome shotgun (WGS) entry which is preliminary data.</text>
</comment>
<dbReference type="Proteomes" id="UP000034681">
    <property type="component" value="Unassembled WGS sequence"/>
</dbReference>
<proteinExistence type="predicted"/>
<reference evidence="3" key="1">
    <citation type="submission" date="2012-04" db="EMBL/GenBank/DDBJ databases">
        <authorList>
            <person name="Borisov I.G."/>
            <person name="Ivanikova N.V."/>
            <person name="Pinevich A.V."/>
        </authorList>
    </citation>
    <scope>NUCLEOTIDE SEQUENCE [LARGE SCALE GENOMIC DNA]</scope>
    <source>
        <strain evidence="3">CALU 1027</strain>
    </source>
</reference>
<dbReference type="Gene3D" id="3.40.50.1820">
    <property type="entry name" value="alpha/beta hydrolase"/>
    <property type="match status" value="1"/>
</dbReference>
<dbReference type="AlphaFoldDB" id="A0A0M2Q0F1"/>
<evidence type="ECO:0000256" key="1">
    <source>
        <dbReference type="SAM" id="Phobius"/>
    </source>
</evidence>
<dbReference type="EMBL" id="AJTX02000004">
    <property type="protein sequence ID" value="KKJ00419.1"/>
    <property type="molecule type" value="Genomic_DNA"/>
</dbReference>
<organism evidence="3 4">
    <name type="scientific">Prochlorothrix hollandica PCC 9006 = CALU 1027</name>
    <dbReference type="NCBI Taxonomy" id="317619"/>
    <lineage>
        <taxon>Bacteria</taxon>
        <taxon>Bacillati</taxon>
        <taxon>Cyanobacteriota</taxon>
        <taxon>Cyanophyceae</taxon>
        <taxon>Prochlorotrichales</taxon>
        <taxon>Prochlorotrichaceae</taxon>
        <taxon>Prochlorothrix</taxon>
    </lineage>
</organism>
<dbReference type="STRING" id="317619.GCA_000332315_01258"/>
<dbReference type="eggNOG" id="COG1073">
    <property type="taxonomic scope" value="Bacteria"/>
</dbReference>
<feature type="domain" description="Serine aminopeptidase S33" evidence="2">
    <location>
        <begin position="128"/>
        <end position="238"/>
    </location>
</feature>
<dbReference type="InterPro" id="IPR022742">
    <property type="entry name" value="Hydrolase_4"/>
</dbReference>
<dbReference type="SUPFAM" id="SSF53474">
    <property type="entry name" value="alpha/beta-Hydrolases"/>
    <property type="match status" value="1"/>
</dbReference>
<dbReference type="OrthoDB" id="9776685at2"/>
<dbReference type="PANTHER" id="PTHR12277:SF81">
    <property type="entry name" value="PROTEIN ABHD13"/>
    <property type="match status" value="1"/>
</dbReference>
<gene>
    <name evidence="3" type="ORF">PROH_12340</name>
</gene>
<keyword evidence="4" id="KW-1185">Reference proteome</keyword>